<comment type="caution">
    <text evidence="2">The sequence shown here is derived from an EMBL/GenBank/DDBJ whole genome shotgun (WGS) entry which is preliminary data.</text>
</comment>
<accession>A0A177TFS9</accession>
<sequence>MARGDDANASGSRKRPRLSRAGRASMGAVAGSANPAVALPHHNSAVFGPGLSADDVHGPLNLLRVNGHRDPGRYAIVPEETQVLFDKDPEQDTLLWFPAPPMDGPTQVARQKFTLVNAPLHSLDYMYQRIVQQQEQQRTASESALLVAPQDALAEVEPPTKNKSSHKRGKNSRKRKAPAVAHTGEAQAVSDQVEGEVSNGRDLVDDHNEELLSQEEAEALLLRGIQALNPAPLQES</sequence>
<protein>
    <submittedName>
        <fullName evidence="2">Uncharacterized protein</fullName>
    </submittedName>
</protein>
<dbReference type="AlphaFoldDB" id="A0A177TFS9"/>
<dbReference type="Proteomes" id="UP000077521">
    <property type="component" value="Unassembled WGS sequence"/>
</dbReference>
<evidence type="ECO:0000256" key="1">
    <source>
        <dbReference type="SAM" id="MobiDB-lite"/>
    </source>
</evidence>
<name>A0A177TFS9_9BASI</name>
<evidence type="ECO:0000313" key="3">
    <source>
        <dbReference type="Proteomes" id="UP000077521"/>
    </source>
</evidence>
<keyword evidence="3" id="KW-1185">Reference proteome</keyword>
<feature type="compositionally biased region" description="Basic residues" evidence="1">
    <location>
        <begin position="163"/>
        <end position="177"/>
    </location>
</feature>
<reference evidence="2" key="2">
    <citation type="journal article" date="2019" name="IMA Fungus">
        <title>Genome sequencing and comparison of five Tilletia species to identify candidate genes for the detection of regulated species infecting wheat.</title>
        <authorList>
            <person name="Nguyen H.D.T."/>
            <person name="Sultana T."/>
            <person name="Kesanakurti P."/>
            <person name="Hambleton S."/>
        </authorList>
    </citation>
    <scope>NUCLEOTIDE SEQUENCE</scope>
    <source>
        <strain evidence="2">DAOMC 236416</strain>
    </source>
</reference>
<organism evidence="2 3">
    <name type="scientific">Tilletia indica</name>
    <dbReference type="NCBI Taxonomy" id="43049"/>
    <lineage>
        <taxon>Eukaryota</taxon>
        <taxon>Fungi</taxon>
        <taxon>Dikarya</taxon>
        <taxon>Basidiomycota</taxon>
        <taxon>Ustilaginomycotina</taxon>
        <taxon>Exobasidiomycetes</taxon>
        <taxon>Tilletiales</taxon>
        <taxon>Tilletiaceae</taxon>
        <taxon>Tilletia</taxon>
    </lineage>
</organism>
<gene>
    <name evidence="2" type="ORF">A4X13_0g5015</name>
</gene>
<evidence type="ECO:0000313" key="2">
    <source>
        <dbReference type="EMBL" id="KAE8249933.1"/>
    </source>
</evidence>
<feature type="region of interest" description="Disordered" evidence="1">
    <location>
        <begin position="1"/>
        <end position="29"/>
    </location>
</feature>
<dbReference type="EMBL" id="LWDF02000360">
    <property type="protein sequence ID" value="KAE8249933.1"/>
    <property type="molecule type" value="Genomic_DNA"/>
</dbReference>
<feature type="region of interest" description="Disordered" evidence="1">
    <location>
        <begin position="151"/>
        <end position="202"/>
    </location>
</feature>
<proteinExistence type="predicted"/>
<reference evidence="2" key="1">
    <citation type="submission" date="2016-04" db="EMBL/GenBank/DDBJ databases">
        <authorList>
            <person name="Nguyen H.D."/>
            <person name="Samba Siva P."/>
            <person name="Cullis J."/>
            <person name="Levesque C.A."/>
            <person name="Hambleton S."/>
        </authorList>
    </citation>
    <scope>NUCLEOTIDE SEQUENCE</scope>
    <source>
        <strain evidence="2">DAOMC 236416</strain>
    </source>
</reference>